<dbReference type="EMBL" id="OU895877">
    <property type="protein sequence ID" value="CAG9797838.1"/>
    <property type="molecule type" value="Genomic_DNA"/>
</dbReference>
<sequence length="446" mass="51458">MTVHFNSNMEMIKLLVKIIILFIFINSPALCKVISNHQAELDRKINEVNYGRSSERHLNMNFTDTSINLTNATSEITLSRSDINSLTTHMPLNQPRTINKIDRSIHKLSTKISALLHGAKRSFKTFFMHYSHYGPEIGFCSCMSKYAWYHYPVVSDVTYATLGNARKQMSTFMEDIMRGFTQSYYNADQQVISAKVAQTTDDDYYDYQQNYQQNQMMTQDYGPSRRIGKYESEIYPENQQNVRVIEKADPKLVPIVDMLKNLQPKVNQNDGFIIRYARALNSYSQYLSDEEKKLYVNKDKIRKYPKKHQHESTRKMNETSAGSVNSSSINEGRSMGDEFSNNRRVLVPGVPSGLPSYEELPPADYTYVKNNVVHHVHDLRNGKNPRPKRTFMDGFFSGNVEEKILNWMGYPRPDRSFGAYKPTIADCVKGYGSSIVMRHVHMLLFG</sequence>
<keyword evidence="3" id="KW-1185">Reference proteome</keyword>
<feature type="region of interest" description="Disordered" evidence="1">
    <location>
        <begin position="304"/>
        <end position="343"/>
    </location>
</feature>
<evidence type="ECO:0000313" key="3">
    <source>
        <dbReference type="Proteomes" id="UP001153620"/>
    </source>
</evidence>
<organism evidence="2 3">
    <name type="scientific">Chironomus riparius</name>
    <dbReference type="NCBI Taxonomy" id="315576"/>
    <lineage>
        <taxon>Eukaryota</taxon>
        <taxon>Metazoa</taxon>
        <taxon>Ecdysozoa</taxon>
        <taxon>Arthropoda</taxon>
        <taxon>Hexapoda</taxon>
        <taxon>Insecta</taxon>
        <taxon>Pterygota</taxon>
        <taxon>Neoptera</taxon>
        <taxon>Endopterygota</taxon>
        <taxon>Diptera</taxon>
        <taxon>Nematocera</taxon>
        <taxon>Chironomoidea</taxon>
        <taxon>Chironomidae</taxon>
        <taxon>Chironominae</taxon>
        <taxon>Chironomus</taxon>
    </lineage>
</organism>
<accession>A0A9N9WMP4</accession>
<dbReference type="AlphaFoldDB" id="A0A9N9WMP4"/>
<dbReference type="Proteomes" id="UP001153620">
    <property type="component" value="Chromosome 1"/>
</dbReference>
<evidence type="ECO:0000256" key="1">
    <source>
        <dbReference type="SAM" id="MobiDB-lite"/>
    </source>
</evidence>
<feature type="compositionally biased region" description="Polar residues" evidence="1">
    <location>
        <begin position="318"/>
        <end position="331"/>
    </location>
</feature>
<reference evidence="2" key="1">
    <citation type="submission" date="2022-01" db="EMBL/GenBank/DDBJ databases">
        <authorList>
            <person name="King R."/>
        </authorList>
    </citation>
    <scope>NUCLEOTIDE SEQUENCE</scope>
</reference>
<protein>
    <submittedName>
        <fullName evidence="2">Uncharacterized protein</fullName>
    </submittedName>
</protein>
<evidence type="ECO:0000313" key="2">
    <source>
        <dbReference type="EMBL" id="CAG9797838.1"/>
    </source>
</evidence>
<proteinExistence type="predicted"/>
<gene>
    <name evidence="2" type="ORF">CHIRRI_LOCUS825</name>
</gene>
<reference evidence="2" key="2">
    <citation type="submission" date="2022-10" db="EMBL/GenBank/DDBJ databases">
        <authorList>
            <consortium name="ENA_rothamsted_submissions"/>
            <consortium name="culmorum"/>
            <person name="King R."/>
        </authorList>
    </citation>
    <scope>NUCLEOTIDE SEQUENCE</scope>
</reference>
<name>A0A9N9WMP4_9DIPT</name>
<dbReference type="OrthoDB" id="10593371at2759"/>